<gene>
    <name evidence="2" type="ORF">SAMN05443248_2849</name>
</gene>
<evidence type="ECO:0000313" key="2">
    <source>
        <dbReference type="EMBL" id="SHG84915.1"/>
    </source>
</evidence>
<dbReference type="OrthoDB" id="8255597at2"/>
<evidence type="ECO:0000313" key="3">
    <source>
        <dbReference type="Proteomes" id="UP000189796"/>
    </source>
</evidence>
<proteinExistence type="predicted"/>
<protein>
    <submittedName>
        <fullName evidence="2">Uncharacterized protein</fullName>
    </submittedName>
</protein>
<dbReference type="RefSeq" id="WP_154072208.1">
    <property type="nucleotide sequence ID" value="NZ_LT670817.1"/>
</dbReference>
<dbReference type="EMBL" id="LT670817">
    <property type="protein sequence ID" value="SHG84915.1"/>
    <property type="molecule type" value="Genomic_DNA"/>
</dbReference>
<feature type="region of interest" description="Disordered" evidence="1">
    <location>
        <begin position="74"/>
        <end position="108"/>
    </location>
</feature>
<accession>A0A1M5N625</accession>
<reference evidence="2 3" key="1">
    <citation type="submission" date="2016-11" db="EMBL/GenBank/DDBJ databases">
        <authorList>
            <person name="Jaros S."/>
            <person name="Januszkiewicz K."/>
            <person name="Wedrychowicz H."/>
        </authorList>
    </citation>
    <scope>NUCLEOTIDE SEQUENCE [LARGE SCALE GENOMIC DNA]</scope>
    <source>
        <strain evidence="2 3">GAS138</strain>
    </source>
</reference>
<feature type="compositionally biased region" description="Basic residues" evidence="1">
    <location>
        <begin position="79"/>
        <end position="108"/>
    </location>
</feature>
<name>A0A1M5N625_9BRAD</name>
<dbReference type="AlphaFoldDB" id="A0A1M5N625"/>
<dbReference type="Proteomes" id="UP000189796">
    <property type="component" value="Chromosome I"/>
</dbReference>
<organism evidence="2 3">
    <name type="scientific">Bradyrhizobium erythrophlei</name>
    <dbReference type="NCBI Taxonomy" id="1437360"/>
    <lineage>
        <taxon>Bacteria</taxon>
        <taxon>Pseudomonadati</taxon>
        <taxon>Pseudomonadota</taxon>
        <taxon>Alphaproteobacteria</taxon>
        <taxon>Hyphomicrobiales</taxon>
        <taxon>Nitrobacteraceae</taxon>
        <taxon>Bradyrhizobium</taxon>
    </lineage>
</organism>
<sequence length="108" mass="12888">MDNRLNELRRKISTLRLEMLDMEASIRDLVNDDRDCTESSLRLMGMRQELTALVREWALLGGGDRLPTIQERLRENHRPLQKRKARPKPQPRPHAKRKVEKRRLVARR</sequence>
<evidence type="ECO:0000256" key="1">
    <source>
        <dbReference type="SAM" id="MobiDB-lite"/>
    </source>
</evidence>